<feature type="domain" description="Transposase Tc1-like" evidence="1">
    <location>
        <begin position="33"/>
        <end position="99"/>
    </location>
</feature>
<gene>
    <name evidence="2" type="primary">tc1a_228</name>
    <name evidence="3" type="synonym">tc1a_281</name>
    <name evidence="3" type="ORF">AVEN_160388_1</name>
    <name evidence="2" type="ORF">AVEN_75142_1</name>
</gene>
<dbReference type="InterPro" id="IPR052338">
    <property type="entry name" value="Transposase_5"/>
</dbReference>
<dbReference type="PANTHER" id="PTHR23022:SF135">
    <property type="entry name" value="SI:DKEY-77F5.3"/>
    <property type="match status" value="1"/>
</dbReference>
<dbReference type="GO" id="GO:0006313">
    <property type="term" value="P:DNA transposition"/>
    <property type="evidence" value="ECO:0007669"/>
    <property type="project" value="InterPro"/>
</dbReference>
<dbReference type="Pfam" id="PF01498">
    <property type="entry name" value="HTH_Tnp_Tc3_2"/>
    <property type="match status" value="1"/>
</dbReference>
<evidence type="ECO:0000313" key="3">
    <source>
        <dbReference type="EMBL" id="GBN76533.1"/>
    </source>
</evidence>
<evidence type="ECO:0000259" key="1">
    <source>
        <dbReference type="Pfam" id="PF01498"/>
    </source>
</evidence>
<dbReference type="GO" id="GO:0003677">
    <property type="term" value="F:DNA binding"/>
    <property type="evidence" value="ECO:0007669"/>
    <property type="project" value="InterPro"/>
</dbReference>
<dbReference type="InterPro" id="IPR002492">
    <property type="entry name" value="Transposase_Tc1-like"/>
</dbReference>
<dbReference type="GO" id="GO:0015074">
    <property type="term" value="P:DNA integration"/>
    <property type="evidence" value="ECO:0007669"/>
    <property type="project" value="InterPro"/>
</dbReference>
<sequence length="251" mass="29113">QDVLKRFKEENWIENKERKGRPAKLTKRDQIFIIRKFVKNPRLSALKVSAEFNEKCSSSILPETVRRVLRAAGLNGRSVLRKFFVSAKNRKLRLSFTKSMSNKHETYWNNVLFADQSKFYIFGADGRLMVWRRKNEELKPKNFFGTVKYGAGGVLVWGCMSASGLGNLVLINGVMNHALYLNILRDNLKLPAQNLGIGNNFVFYQENDPKHTVLNIRFRCLYNCPQNLKTPPQSPDLNPIEHIWRELEVRV</sequence>
<dbReference type="Gene3D" id="3.30.420.10">
    <property type="entry name" value="Ribonuclease H-like superfamily/Ribonuclease H"/>
    <property type="match status" value="1"/>
</dbReference>
<reference evidence="2 4" key="1">
    <citation type="journal article" date="2019" name="Sci. Rep.">
        <title>Orb-weaving spider Araneus ventricosus genome elucidates the spidroin gene catalogue.</title>
        <authorList>
            <person name="Kono N."/>
            <person name="Nakamura H."/>
            <person name="Ohtoshi R."/>
            <person name="Moran D.A.P."/>
            <person name="Shinohara A."/>
            <person name="Yoshida Y."/>
            <person name="Fujiwara M."/>
            <person name="Mori M."/>
            <person name="Tomita M."/>
            <person name="Arakawa K."/>
        </authorList>
    </citation>
    <scope>NUCLEOTIDE SEQUENCE [LARGE SCALE GENOMIC DNA]</scope>
</reference>
<name>A0A4Y2RNI7_ARAVE</name>
<dbReference type="PANTHER" id="PTHR23022">
    <property type="entry name" value="TRANSPOSABLE ELEMENT-RELATED"/>
    <property type="match status" value="1"/>
</dbReference>
<organism evidence="2 4">
    <name type="scientific">Araneus ventricosus</name>
    <name type="common">Orbweaver spider</name>
    <name type="synonym">Epeira ventricosa</name>
    <dbReference type="NCBI Taxonomy" id="182803"/>
    <lineage>
        <taxon>Eukaryota</taxon>
        <taxon>Metazoa</taxon>
        <taxon>Ecdysozoa</taxon>
        <taxon>Arthropoda</taxon>
        <taxon>Chelicerata</taxon>
        <taxon>Arachnida</taxon>
        <taxon>Araneae</taxon>
        <taxon>Araneomorphae</taxon>
        <taxon>Entelegynae</taxon>
        <taxon>Araneoidea</taxon>
        <taxon>Araneidae</taxon>
        <taxon>Araneus</taxon>
    </lineage>
</organism>
<evidence type="ECO:0000313" key="2">
    <source>
        <dbReference type="EMBL" id="GBN76465.1"/>
    </source>
</evidence>
<dbReference type="Proteomes" id="UP000499080">
    <property type="component" value="Unassembled WGS sequence"/>
</dbReference>
<dbReference type="InterPro" id="IPR036397">
    <property type="entry name" value="RNaseH_sf"/>
</dbReference>
<dbReference type="OrthoDB" id="5988968at2759"/>
<accession>A0A4Y2RNI7</accession>
<comment type="caution">
    <text evidence="2">The sequence shown here is derived from an EMBL/GenBank/DDBJ whole genome shotgun (WGS) entry which is preliminary data.</text>
</comment>
<keyword evidence="4" id="KW-1185">Reference proteome</keyword>
<protein>
    <submittedName>
        <fullName evidence="2">Transposable element Tc1 transposase</fullName>
    </submittedName>
</protein>
<dbReference type="AlphaFoldDB" id="A0A4Y2RNI7"/>
<proteinExistence type="predicted"/>
<evidence type="ECO:0000313" key="4">
    <source>
        <dbReference type="Proteomes" id="UP000499080"/>
    </source>
</evidence>
<dbReference type="EMBL" id="BGPR01145821">
    <property type="protein sequence ID" value="GBN76465.1"/>
    <property type="molecule type" value="Genomic_DNA"/>
</dbReference>
<dbReference type="EMBL" id="BGPR01145859">
    <property type="protein sequence ID" value="GBN76533.1"/>
    <property type="molecule type" value="Genomic_DNA"/>
</dbReference>
<feature type="non-terminal residue" evidence="2">
    <location>
        <position position="1"/>
    </location>
</feature>